<dbReference type="InterPro" id="IPR045110">
    <property type="entry name" value="XMAP215"/>
</dbReference>
<dbReference type="GO" id="GO:0007051">
    <property type="term" value="P:spindle organization"/>
    <property type="evidence" value="ECO:0007669"/>
    <property type="project" value="InterPro"/>
</dbReference>
<feature type="compositionally biased region" description="Basic and acidic residues" evidence="1">
    <location>
        <begin position="254"/>
        <end position="266"/>
    </location>
</feature>
<dbReference type="OrthoDB" id="205662at2759"/>
<dbReference type="EMBL" id="KZ991706">
    <property type="protein sequence ID" value="RKP22760.1"/>
    <property type="molecule type" value="Genomic_DNA"/>
</dbReference>
<feature type="compositionally biased region" description="Polar residues" evidence="1">
    <location>
        <begin position="281"/>
        <end position="307"/>
    </location>
</feature>
<sequence>FDGLKQLETYLAEDVAKILPVVNELVKAITLQVHLSFTSLDTESQTFVKLCKHLMNCLVQLFSKREIAAEVTEDCLHQLLKELLLRLLDQELQQWETGAQLTRALNILMIRILDNTRRDVAFGALLSVLQSSSVMLRTADSAQIGFQTKFAELVMKCIWKLTKTLQDSIKEQEINTELLLFNVHKFYVALPPAEWKRRVAERVPLGDMPQKTIKTILHEVKAAWGDEVLSQLRLIPDVEKSYLYNYLSHIVDPTRKRPPTVDDGHSRSSSRVASIPENASDDGSTSGDAAASGQPSAGSRRSPSTGKSADPVHATLSQIFMKISTSERTKQGIMELYEFQRDHPEEEEAVETFLKKAGTFQSYIRRTLANIAADRGESLSGAGPSTTPPISPARPASALKRMSMISDTSSDTSPASSRPGSMVFPSRTPSQAALDASKRASVPVGFDYQVKESGAPRASPASTADADRAQTMADLRERLARMKSAVNGANAAAMDVDNDED</sequence>
<keyword evidence="3" id="KW-1185">Reference proteome</keyword>
<organism evidence="2 3">
    <name type="scientific">Syncephalis pseudoplumigaleata</name>
    <dbReference type="NCBI Taxonomy" id="1712513"/>
    <lineage>
        <taxon>Eukaryota</taxon>
        <taxon>Fungi</taxon>
        <taxon>Fungi incertae sedis</taxon>
        <taxon>Zoopagomycota</taxon>
        <taxon>Zoopagomycotina</taxon>
        <taxon>Zoopagomycetes</taxon>
        <taxon>Zoopagales</taxon>
        <taxon>Piptocephalidaceae</taxon>
        <taxon>Syncephalis</taxon>
    </lineage>
</organism>
<protein>
    <submittedName>
        <fullName evidence="2">Uncharacterized protein</fullName>
    </submittedName>
</protein>
<dbReference type="AlphaFoldDB" id="A0A4P9YV31"/>
<feature type="region of interest" description="Disordered" evidence="1">
    <location>
        <begin position="376"/>
        <end position="470"/>
    </location>
</feature>
<gene>
    <name evidence="2" type="ORF">SYNPS1DRAFT_25372</name>
</gene>
<evidence type="ECO:0000313" key="2">
    <source>
        <dbReference type="EMBL" id="RKP22760.1"/>
    </source>
</evidence>
<feature type="region of interest" description="Disordered" evidence="1">
    <location>
        <begin position="254"/>
        <end position="312"/>
    </location>
</feature>
<feature type="non-terminal residue" evidence="2">
    <location>
        <position position="1"/>
    </location>
</feature>
<dbReference type="GO" id="GO:0030951">
    <property type="term" value="P:establishment or maintenance of microtubule cytoskeleton polarity"/>
    <property type="evidence" value="ECO:0007669"/>
    <property type="project" value="InterPro"/>
</dbReference>
<dbReference type="GO" id="GO:0061863">
    <property type="term" value="F:microtubule plus end polymerase"/>
    <property type="evidence" value="ECO:0007669"/>
    <property type="project" value="InterPro"/>
</dbReference>
<dbReference type="PANTHER" id="PTHR12609">
    <property type="entry name" value="MICROTUBULE ASSOCIATED PROTEIN XMAP215"/>
    <property type="match status" value="1"/>
</dbReference>
<dbReference type="GO" id="GO:0046785">
    <property type="term" value="P:microtubule polymerization"/>
    <property type="evidence" value="ECO:0007669"/>
    <property type="project" value="InterPro"/>
</dbReference>
<evidence type="ECO:0000313" key="3">
    <source>
        <dbReference type="Proteomes" id="UP000278143"/>
    </source>
</evidence>
<feature type="compositionally biased region" description="Low complexity" evidence="1">
    <location>
        <begin position="402"/>
        <end position="421"/>
    </location>
</feature>
<evidence type="ECO:0000256" key="1">
    <source>
        <dbReference type="SAM" id="MobiDB-lite"/>
    </source>
</evidence>
<name>A0A4P9YV31_9FUNG</name>
<dbReference type="Proteomes" id="UP000278143">
    <property type="component" value="Unassembled WGS sequence"/>
</dbReference>
<proteinExistence type="predicted"/>
<reference evidence="3" key="1">
    <citation type="journal article" date="2018" name="Nat. Microbiol.">
        <title>Leveraging single-cell genomics to expand the fungal tree of life.</title>
        <authorList>
            <person name="Ahrendt S.R."/>
            <person name="Quandt C.A."/>
            <person name="Ciobanu D."/>
            <person name="Clum A."/>
            <person name="Salamov A."/>
            <person name="Andreopoulos B."/>
            <person name="Cheng J.F."/>
            <person name="Woyke T."/>
            <person name="Pelin A."/>
            <person name="Henrissat B."/>
            <person name="Reynolds N.K."/>
            <person name="Benny G.L."/>
            <person name="Smith M.E."/>
            <person name="James T.Y."/>
            <person name="Grigoriev I.V."/>
        </authorList>
    </citation>
    <scope>NUCLEOTIDE SEQUENCE [LARGE SCALE GENOMIC DNA]</scope>
    <source>
        <strain evidence="3">Benny S71-1</strain>
    </source>
</reference>
<dbReference type="GO" id="GO:0051010">
    <property type="term" value="F:microtubule plus-end binding"/>
    <property type="evidence" value="ECO:0007669"/>
    <property type="project" value="InterPro"/>
</dbReference>
<accession>A0A4P9YV31</accession>